<dbReference type="Proteomes" id="UP001233673">
    <property type="component" value="Unassembled WGS sequence"/>
</dbReference>
<gene>
    <name evidence="2" type="ORF">QOZ88_20530</name>
</gene>
<sequence>MRIRPLAVAAVAAALPLTLSACGGASVEDFCAQYEALDQIQSDETDQAKAELEELADVVPDEAGDEVQEAADLMAEMFPADGDLEGAVTSGELGEDGAQEFLSAAGTVTGYGDENCA</sequence>
<feature type="chain" id="PRO_5045684305" description="Lipoprotein" evidence="1">
    <location>
        <begin position="22"/>
        <end position="117"/>
    </location>
</feature>
<proteinExistence type="predicted"/>
<reference evidence="3" key="1">
    <citation type="submission" date="2023-05" db="EMBL/GenBank/DDBJ databases">
        <title>Draft genome of Pseudofrankia sp. BMG5.37.</title>
        <authorList>
            <person name="Gtari M."/>
            <person name="Ghodhbane F."/>
            <person name="Sbissi I."/>
        </authorList>
    </citation>
    <scope>NUCLEOTIDE SEQUENCE [LARGE SCALE GENOMIC DNA]</scope>
    <source>
        <strain evidence="3">BMG 814</strain>
    </source>
</reference>
<evidence type="ECO:0000313" key="3">
    <source>
        <dbReference type="Proteomes" id="UP001233673"/>
    </source>
</evidence>
<comment type="caution">
    <text evidence="2">The sequence shown here is derived from an EMBL/GenBank/DDBJ whole genome shotgun (WGS) entry which is preliminary data.</text>
</comment>
<evidence type="ECO:0008006" key="4">
    <source>
        <dbReference type="Google" id="ProtNLM"/>
    </source>
</evidence>
<evidence type="ECO:0000313" key="2">
    <source>
        <dbReference type="EMBL" id="MDP5185028.1"/>
    </source>
</evidence>
<name>A0ABT9IHH1_9ACTN</name>
<dbReference type="EMBL" id="JASNFN010000035">
    <property type="protein sequence ID" value="MDP5185028.1"/>
    <property type="molecule type" value="Genomic_DNA"/>
</dbReference>
<dbReference type="PROSITE" id="PS51257">
    <property type="entry name" value="PROKAR_LIPOPROTEIN"/>
    <property type="match status" value="1"/>
</dbReference>
<dbReference type="RefSeq" id="WP_306001563.1">
    <property type="nucleotide sequence ID" value="NZ_JASNFN010000035.1"/>
</dbReference>
<keyword evidence="3" id="KW-1185">Reference proteome</keyword>
<protein>
    <recommendedName>
        <fullName evidence="4">Lipoprotein</fullName>
    </recommendedName>
</protein>
<keyword evidence="1" id="KW-0732">Signal</keyword>
<feature type="signal peptide" evidence="1">
    <location>
        <begin position="1"/>
        <end position="21"/>
    </location>
</feature>
<evidence type="ECO:0000256" key="1">
    <source>
        <dbReference type="SAM" id="SignalP"/>
    </source>
</evidence>
<organism evidence="2 3">
    <name type="scientific">Blastococcus carthaginiensis</name>
    <dbReference type="NCBI Taxonomy" id="3050034"/>
    <lineage>
        <taxon>Bacteria</taxon>
        <taxon>Bacillati</taxon>
        <taxon>Actinomycetota</taxon>
        <taxon>Actinomycetes</taxon>
        <taxon>Geodermatophilales</taxon>
        <taxon>Geodermatophilaceae</taxon>
        <taxon>Blastococcus</taxon>
    </lineage>
</organism>
<accession>A0ABT9IHH1</accession>